<organism evidence="13 14">
    <name type="scientific">Paenibacillus paeoniae</name>
    <dbReference type="NCBI Taxonomy" id="2292705"/>
    <lineage>
        <taxon>Bacteria</taxon>
        <taxon>Bacillati</taxon>
        <taxon>Bacillota</taxon>
        <taxon>Bacilli</taxon>
        <taxon>Bacillales</taxon>
        <taxon>Paenibacillaceae</taxon>
        <taxon>Paenibacillus</taxon>
    </lineage>
</organism>
<comment type="cofactor">
    <cofactor evidence="2">
        <name>Zn(2+)</name>
        <dbReference type="ChEBI" id="CHEBI:29105"/>
    </cofactor>
</comment>
<evidence type="ECO:0000256" key="11">
    <source>
        <dbReference type="ARBA" id="ARBA00049893"/>
    </source>
</evidence>
<keyword evidence="14" id="KW-1185">Reference proteome</keyword>
<evidence type="ECO:0000256" key="2">
    <source>
        <dbReference type="ARBA" id="ARBA00001947"/>
    </source>
</evidence>
<dbReference type="InterPro" id="IPR038371">
    <property type="entry name" value="Cu_polyphenol_OxRdtase_sf"/>
</dbReference>
<dbReference type="Gene3D" id="3.60.140.10">
    <property type="entry name" value="CNF1/YfiH-like putative cysteine hydrolases"/>
    <property type="match status" value="1"/>
</dbReference>
<dbReference type="GO" id="GO:0017061">
    <property type="term" value="F:S-methyl-5-thioadenosine phosphorylase activity"/>
    <property type="evidence" value="ECO:0007669"/>
    <property type="project" value="UniProtKB-EC"/>
</dbReference>
<comment type="function">
    <text evidence="3">Purine nucleoside enzyme that catalyzes the phosphorolysis of adenosine and inosine nucleosides, yielding D-ribose 1-phosphate and the respective free bases, adenine and hypoxanthine. Also catalyzes the phosphorolysis of S-methyl-5'-thioadenosine into adenine and S-methyl-5-thio-alpha-D-ribose 1-phosphate. Also has adenosine deaminase activity.</text>
</comment>
<evidence type="ECO:0000256" key="8">
    <source>
        <dbReference type="ARBA" id="ARBA00022833"/>
    </source>
</evidence>
<dbReference type="CDD" id="cd16833">
    <property type="entry name" value="YfiH"/>
    <property type="match status" value="1"/>
</dbReference>
<comment type="similarity">
    <text evidence="4 12">Belongs to the purine nucleoside phosphorylase YfiH/LACC1 family.</text>
</comment>
<evidence type="ECO:0000256" key="7">
    <source>
        <dbReference type="ARBA" id="ARBA00022801"/>
    </source>
</evidence>
<dbReference type="SUPFAM" id="SSF64438">
    <property type="entry name" value="CNF1/YfiH-like putative cysteine hydrolases"/>
    <property type="match status" value="1"/>
</dbReference>
<evidence type="ECO:0000256" key="4">
    <source>
        <dbReference type="ARBA" id="ARBA00007353"/>
    </source>
</evidence>
<accession>A0A371PPF8</accession>
<reference evidence="13 14" key="1">
    <citation type="submission" date="2018-08" db="EMBL/GenBank/DDBJ databases">
        <title>Paenibacillus sp. M4BSY-1, whole genome shotgun sequence.</title>
        <authorList>
            <person name="Tuo L."/>
        </authorList>
    </citation>
    <scope>NUCLEOTIDE SEQUENCE [LARGE SCALE GENOMIC DNA]</scope>
    <source>
        <strain evidence="13 14">M4BSY-1</strain>
    </source>
</reference>
<keyword evidence="8" id="KW-0862">Zinc</keyword>
<dbReference type="PANTHER" id="PTHR30616:SF2">
    <property type="entry name" value="PURINE NUCLEOSIDE PHOSPHORYLASE LACC1"/>
    <property type="match status" value="1"/>
</dbReference>
<sequence length="286" mass="31562">MEPFVQNIRWDTAKEPSLFLLPEWMSVDERLTAGFTGREGGASGEPWTGLNIGLHVGDKEESVIINRKRVTETLGWPFEAWTCAEQVHGNRVAKVTLAERGKGRARMDDTIAGCDALMTDVPGVLLASFYADCVPLYFYAPDQGAIALAHAGWRGTVGEIAQRTVSAMEEAYGVRPEHILAAIGPSIGGCCYEVDGPVITEVERVIRELNLTDSLKFDCLQMKENGKGSLNLKEINRQIMIKAGILPSRIELTTWCTGCRTDLFYSHRVEGGKTGRMASWIGIRER</sequence>
<evidence type="ECO:0000256" key="6">
    <source>
        <dbReference type="ARBA" id="ARBA00022723"/>
    </source>
</evidence>
<gene>
    <name evidence="13" type="primary">pgeF</name>
    <name evidence="13" type="ORF">DX130_04195</name>
</gene>
<comment type="caution">
    <text evidence="13">The sequence shown here is derived from an EMBL/GenBank/DDBJ whole genome shotgun (WGS) entry which is preliminary data.</text>
</comment>
<comment type="catalytic activity">
    <reaction evidence="11">
        <text>S-methyl-5'-thioadenosine + phosphate = 5-(methylsulfanyl)-alpha-D-ribose 1-phosphate + adenine</text>
        <dbReference type="Rhea" id="RHEA:11852"/>
        <dbReference type="ChEBI" id="CHEBI:16708"/>
        <dbReference type="ChEBI" id="CHEBI:17509"/>
        <dbReference type="ChEBI" id="CHEBI:43474"/>
        <dbReference type="ChEBI" id="CHEBI:58533"/>
        <dbReference type="EC" id="2.4.2.28"/>
    </reaction>
    <physiologicalReaction direction="left-to-right" evidence="11">
        <dbReference type="Rhea" id="RHEA:11853"/>
    </physiologicalReaction>
</comment>
<comment type="catalytic activity">
    <reaction evidence="10">
        <text>adenosine + phosphate = alpha-D-ribose 1-phosphate + adenine</text>
        <dbReference type="Rhea" id="RHEA:27642"/>
        <dbReference type="ChEBI" id="CHEBI:16335"/>
        <dbReference type="ChEBI" id="CHEBI:16708"/>
        <dbReference type="ChEBI" id="CHEBI:43474"/>
        <dbReference type="ChEBI" id="CHEBI:57720"/>
        <dbReference type="EC" id="2.4.2.1"/>
    </reaction>
    <physiologicalReaction direction="left-to-right" evidence="10">
        <dbReference type="Rhea" id="RHEA:27643"/>
    </physiologicalReaction>
</comment>
<dbReference type="Proteomes" id="UP000261905">
    <property type="component" value="Unassembled WGS sequence"/>
</dbReference>
<keyword evidence="7" id="KW-0378">Hydrolase</keyword>
<comment type="catalytic activity">
    <reaction evidence="9">
        <text>adenosine + H2O + H(+) = inosine + NH4(+)</text>
        <dbReference type="Rhea" id="RHEA:24408"/>
        <dbReference type="ChEBI" id="CHEBI:15377"/>
        <dbReference type="ChEBI" id="CHEBI:15378"/>
        <dbReference type="ChEBI" id="CHEBI:16335"/>
        <dbReference type="ChEBI" id="CHEBI:17596"/>
        <dbReference type="ChEBI" id="CHEBI:28938"/>
        <dbReference type="EC" id="3.5.4.4"/>
    </reaction>
    <physiologicalReaction direction="left-to-right" evidence="9">
        <dbReference type="Rhea" id="RHEA:24409"/>
    </physiologicalReaction>
</comment>
<dbReference type="NCBIfam" id="TIGR00726">
    <property type="entry name" value="peptidoglycan editing factor PgeF"/>
    <property type="match status" value="1"/>
</dbReference>
<dbReference type="AlphaFoldDB" id="A0A371PPF8"/>
<dbReference type="InterPro" id="IPR003730">
    <property type="entry name" value="Cu_polyphenol_OxRdtase"/>
</dbReference>
<evidence type="ECO:0000313" key="13">
    <source>
        <dbReference type="EMBL" id="REK77835.1"/>
    </source>
</evidence>
<dbReference type="EMBL" id="QUBQ01000001">
    <property type="protein sequence ID" value="REK77835.1"/>
    <property type="molecule type" value="Genomic_DNA"/>
</dbReference>
<comment type="catalytic activity">
    <reaction evidence="1">
        <text>inosine + phosphate = alpha-D-ribose 1-phosphate + hypoxanthine</text>
        <dbReference type="Rhea" id="RHEA:27646"/>
        <dbReference type="ChEBI" id="CHEBI:17368"/>
        <dbReference type="ChEBI" id="CHEBI:17596"/>
        <dbReference type="ChEBI" id="CHEBI:43474"/>
        <dbReference type="ChEBI" id="CHEBI:57720"/>
        <dbReference type="EC" id="2.4.2.1"/>
    </reaction>
    <physiologicalReaction direction="left-to-right" evidence="1">
        <dbReference type="Rhea" id="RHEA:27647"/>
    </physiologicalReaction>
</comment>
<dbReference type="GO" id="GO:0016787">
    <property type="term" value="F:hydrolase activity"/>
    <property type="evidence" value="ECO:0007669"/>
    <property type="project" value="UniProtKB-KW"/>
</dbReference>
<keyword evidence="6" id="KW-0479">Metal-binding</keyword>
<evidence type="ECO:0000256" key="12">
    <source>
        <dbReference type="RuleBase" id="RU361274"/>
    </source>
</evidence>
<evidence type="ECO:0000313" key="14">
    <source>
        <dbReference type="Proteomes" id="UP000261905"/>
    </source>
</evidence>
<proteinExistence type="inferred from homology"/>
<dbReference type="GO" id="GO:0005507">
    <property type="term" value="F:copper ion binding"/>
    <property type="evidence" value="ECO:0007669"/>
    <property type="project" value="TreeGrafter"/>
</dbReference>
<evidence type="ECO:0000256" key="1">
    <source>
        <dbReference type="ARBA" id="ARBA00000553"/>
    </source>
</evidence>
<dbReference type="Pfam" id="PF02578">
    <property type="entry name" value="Cu-oxidase_4"/>
    <property type="match status" value="1"/>
</dbReference>
<name>A0A371PPF8_9BACL</name>
<evidence type="ECO:0000256" key="3">
    <source>
        <dbReference type="ARBA" id="ARBA00003215"/>
    </source>
</evidence>
<dbReference type="PANTHER" id="PTHR30616">
    <property type="entry name" value="UNCHARACTERIZED PROTEIN YFIH"/>
    <property type="match status" value="1"/>
</dbReference>
<dbReference type="InterPro" id="IPR011324">
    <property type="entry name" value="Cytotoxic_necrot_fac-like_cat"/>
</dbReference>
<evidence type="ECO:0000256" key="5">
    <source>
        <dbReference type="ARBA" id="ARBA00022679"/>
    </source>
</evidence>
<evidence type="ECO:0000256" key="9">
    <source>
        <dbReference type="ARBA" id="ARBA00047989"/>
    </source>
</evidence>
<keyword evidence="5" id="KW-0808">Transferase</keyword>
<protein>
    <recommendedName>
        <fullName evidence="12">Purine nucleoside phosphorylase</fullName>
    </recommendedName>
</protein>
<dbReference type="OrthoDB" id="4279at2"/>
<evidence type="ECO:0000256" key="10">
    <source>
        <dbReference type="ARBA" id="ARBA00048968"/>
    </source>
</evidence>